<comment type="caution">
    <text evidence="1">The sequence shown here is derived from an EMBL/GenBank/DDBJ whole genome shotgun (WGS) entry which is preliminary data.</text>
</comment>
<dbReference type="Gene3D" id="2.130.10.10">
    <property type="entry name" value="YVTN repeat-like/Quinoprotein amine dehydrogenase"/>
    <property type="match status" value="1"/>
</dbReference>
<dbReference type="Proteomes" id="UP001063166">
    <property type="component" value="Unassembled WGS sequence"/>
</dbReference>
<dbReference type="EMBL" id="BRPK01000002">
    <property type="protein sequence ID" value="GLB34660.1"/>
    <property type="molecule type" value="Genomic_DNA"/>
</dbReference>
<gene>
    <name evidence="1" type="ORF">LshimejAT787_0202250</name>
</gene>
<dbReference type="Pfam" id="PF00400">
    <property type="entry name" value="WD40"/>
    <property type="match status" value="1"/>
</dbReference>
<dbReference type="OrthoDB" id="2161379at2759"/>
<proteinExistence type="predicted"/>
<name>A0A9P3UKM7_LYOSH</name>
<dbReference type="PANTHER" id="PTHR44666:SF1">
    <property type="entry name" value="WD REPEAT-CONTAINING PROTEIN 53"/>
    <property type="match status" value="1"/>
</dbReference>
<protein>
    <submittedName>
        <fullName evidence="1">WD40 repeats</fullName>
    </submittedName>
</protein>
<keyword evidence="2" id="KW-1185">Reference proteome</keyword>
<reference evidence="1" key="1">
    <citation type="submission" date="2022-07" db="EMBL/GenBank/DDBJ databases">
        <title>The genome of Lyophyllum shimeji provides insight into the initial evolution of ectomycorrhizal fungal genome.</title>
        <authorList>
            <person name="Kobayashi Y."/>
            <person name="Shibata T."/>
            <person name="Hirakawa H."/>
            <person name="Shigenobu S."/>
            <person name="Nishiyama T."/>
            <person name="Yamada A."/>
            <person name="Hasebe M."/>
            <person name="Kawaguchi M."/>
        </authorList>
    </citation>
    <scope>NUCLEOTIDE SEQUENCE</scope>
    <source>
        <strain evidence="1">AT787</strain>
    </source>
</reference>
<accession>A0A9P3UKM7</accession>
<dbReference type="SUPFAM" id="SSF50978">
    <property type="entry name" value="WD40 repeat-like"/>
    <property type="match status" value="1"/>
</dbReference>
<dbReference type="SMART" id="SM00320">
    <property type="entry name" value="WD40"/>
    <property type="match status" value="2"/>
</dbReference>
<organism evidence="1 2">
    <name type="scientific">Lyophyllum shimeji</name>
    <name type="common">Hon-shimeji</name>
    <name type="synonym">Tricholoma shimeji</name>
    <dbReference type="NCBI Taxonomy" id="47721"/>
    <lineage>
        <taxon>Eukaryota</taxon>
        <taxon>Fungi</taxon>
        <taxon>Dikarya</taxon>
        <taxon>Basidiomycota</taxon>
        <taxon>Agaricomycotina</taxon>
        <taxon>Agaricomycetes</taxon>
        <taxon>Agaricomycetidae</taxon>
        <taxon>Agaricales</taxon>
        <taxon>Tricholomatineae</taxon>
        <taxon>Lyophyllaceae</taxon>
        <taxon>Lyophyllum</taxon>
    </lineage>
</organism>
<sequence length="376" mass="40501">MVHTSDPFQPNEWYTLQRVLQTPAHITCLASGHAGHVFAGSADGSLRVYDLSSFKVIKAVRGLGAEVSSVACVKRAGSDLPDAWVACGSRIMNFQMDSPKMILTADDALTVIDVGDASDPDDVLNELSLNYNETRLAFCTDSGVVGVVDLSTKAISRMRTKHESVCGSVKFIPDRPRELVSGGYDSQLRHFDFHEGKLLSIRNLPADTVVGGVGMSPPFVMSMAMSSIGIMAAGTADGRLVLGCGGYKPPKSSGGKKKKRSRKWEGLDEDEEVIDKIAEGPIVAMAFDESDVLTVSTLLGTMVRYVVMVEPDEGSVVVEKVWQQETQSVKKVNALVVGNERVIVGGLTANGTGVFEIWKQDINYALYGLPMPNPRS</sequence>
<dbReference type="InterPro" id="IPR036322">
    <property type="entry name" value="WD40_repeat_dom_sf"/>
</dbReference>
<dbReference type="PANTHER" id="PTHR44666">
    <property type="entry name" value="WD REPEAT-CONTAINING PROTEIN 53"/>
    <property type="match status" value="1"/>
</dbReference>
<dbReference type="InterPro" id="IPR042453">
    <property type="entry name" value="WDR53"/>
</dbReference>
<evidence type="ECO:0000313" key="2">
    <source>
        <dbReference type="Proteomes" id="UP001063166"/>
    </source>
</evidence>
<evidence type="ECO:0000313" key="1">
    <source>
        <dbReference type="EMBL" id="GLB34660.1"/>
    </source>
</evidence>
<dbReference type="AlphaFoldDB" id="A0A9P3UKM7"/>
<dbReference type="InterPro" id="IPR015943">
    <property type="entry name" value="WD40/YVTN_repeat-like_dom_sf"/>
</dbReference>
<dbReference type="InterPro" id="IPR001680">
    <property type="entry name" value="WD40_rpt"/>
</dbReference>